<name>A0AA46AD06_9BACL</name>
<sequence length="111" mass="13650">MNRIVSYEYTFWRKDGHNPQGKTFKFYTARGLQWSYILFCECLRNYRIPINRTEFRVVMVNDVFWILREGYFNKNKKLIYLSFEETRQRLLDIGIQPDIPPWIIKDDIETQ</sequence>
<dbReference type="Proteomes" id="UP001157946">
    <property type="component" value="Unassembled WGS sequence"/>
</dbReference>
<evidence type="ECO:0000313" key="2">
    <source>
        <dbReference type="Proteomes" id="UP001157946"/>
    </source>
</evidence>
<evidence type="ECO:0000313" key="1">
    <source>
        <dbReference type="EMBL" id="SMP01901.1"/>
    </source>
</evidence>
<dbReference type="RefSeq" id="WP_102991678.1">
    <property type="nucleotide sequence ID" value="NZ_FXTU01000001.1"/>
</dbReference>
<gene>
    <name evidence="1" type="ORF">SAMN06265361_101292</name>
</gene>
<comment type="caution">
    <text evidence="1">The sequence shown here is derived from an EMBL/GenBank/DDBJ whole genome shotgun (WGS) entry which is preliminary data.</text>
</comment>
<keyword evidence="2" id="KW-1185">Reference proteome</keyword>
<accession>A0AA46AD06</accession>
<dbReference type="AlphaFoldDB" id="A0AA46AD06"/>
<dbReference type="EMBL" id="FXTU01000001">
    <property type="protein sequence ID" value="SMP01901.1"/>
    <property type="molecule type" value="Genomic_DNA"/>
</dbReference>
<reference evidence="1" key="1">
    <citation type="submission" date="2017-05" db="EMBL/GenBank/DDBJ databases">
        <authorList>
            <person name="Varghese N."/>
            <person name="Submissions S."/>
        </authorList>
    </citation>
    <scope>NUCLEOTIDE SEQUENCE</scope>
    <source>
        <strain evidence="1">DSM 45262</strain>
    </source>
</reference>
<organism evidence="1 2">
    <name type="scientific">Laceyella tengchongensis</name>
    <dbReference type="NCBI Taxonomy" id="574699"/>
    <lineage>
        <taxon>Bacteria</taxon>
        <taxon>Bacillati</taxon>
        <taxon>Bacillota</taxon>
        <taxon>Bacilli</taxon>
        <taxon>Bacillales</taxon>
        <taxon>Thermoactinomycetaceae</taxon>
        <taxon>Laceyella</taxon>
    </lineage>
</organism>
<protein>
    <submittedName>
        <fullName evidence="1">Uncharacterized protein</fullName>
    </submittedName>
</protein>
<proteinExistence type="predicted"/>